<feature type="domain" description="Malonyl-CoA:ACP transacylase (MAT)" evidence="1">
    <location>
        <begin position="45"/>
        <end position="302"/>
    </location>
</feature>
<dbReference type="PANTHER" id="PTHR42681">
    <property type="entry name" value="MALONYL-COA-ACYL CARRIER PROTEIN TRANSACYLASE, MITOCHONDRIAL"/>
    <property type="match status" value="1"/>
</dbReference>
<evidence type="ECO:0000313" key="3">
    <source>
        <dbReference type="Proteomes" id="UP000708298"/>
    </source>
</evidence>
<reference evidence="2" key="2">
    <citation type="submission" date="2021-01" db="EMBL/GenBank/DDBJ databases">
        <authorList>
            <person name="Mieszkin S."/>
            <person name="Pouder E."/>
            <person name="Alain K."/>
        </authorList>
    </citation>
    <scope>NUCLEOTIDE SEQUENCE</scope>
    <source>
        <strain evidence="2">HW T2.11</strain>
    </source>
</reference>
<dbReference type="AlphaFoldDB" id="A0A964E0G1"/>
<dbReference type="PANTHER" id="PTHR42681:SF6">
    <property type="entry name" value="BLL0263 PROTEIN"/>
    <property type="match status" value="1"/>
</dbReference>
<dbReference type="GO" id="GO:0004314">
    <property type="term" value="F:[acyl-carrier-protein] S-malonyltransferase activity"/>
    <property type="evidence" value="ECO:0007669"/>
    <property type="project" value="TreeGrafter"/>
</dbReference>
<dbReference type="InterPro" id="IPR014043">
    <property type="entry name" value="Acyl_transferase_dom"/>
</dbReference>
<dbReference type="InterPro" id="IPR001227">
    <property type="entry name" value="Ac_transferase_dom_sf"/>
</dbReference>
<dbReference type="EMBL" id="JAESVB010000010">
    <property type="protein sequence ID" value="MCB8877124.1"/>
    <property type="molecule type" value="Genomic_DNA"/>
</dbReference>
<dbReference type="InterPro" id="IPR050858">
    <property type="entry name" value="Mal-CoA-ACP_Trans/PKS_FabD"/>
</dbReference>
<protein>
    <submittedName>
        <fullName evidence="2">Malonate decarboxylase subunit epsilon</fullName>
    </submittedName>
</protein>
<sequence length="308" mass="32048">MLALLCGGQGLVSPHMFDVTTDAPAAAPVFASASHLLGQDPRQLVRNMAAEALSSNRRNQILSVTAALATYAAIADMLPENFIVTGYSVGEMAAWSIAGIWSVEQALNLTCRRACIMDEAGLTPGRLVYVRGLTRSAVEMLAARNGAEIAIINPGDLFVLGMAEDNVPGFCQAAAAAGAVKAEPLAVHVAAHTSLLQSGVLPFMARLRESAPAMPQEGRILLAGGNGSRVFRVDSAIKGLAAQIATPIDWAGTIEALAEYGVDTVLDLGPGAALAPMVNAARSTFNAHAAADFRSLEGLRSWLSKQSN</sequence>
<name>A0A964E0G1_9PROT</name>
<dbReference type="RefSeq" id="WP_227322778.1">
    <property type="nucleotide sequence ID" value="NZ_JAESVB010000010.1"/>
</dbReference>
<comment type="caution">
    <text evidence="2">The sequence shown here is derived from an EMBL/GenBank/DDBJ whole genome shotgun (WGS) entry which is preliminary data.</text>
</comment>
<dbReference type="GO" id="GO:0005829">
    <property type="term" value="C:cytosol"/>
    <property type="evidence" value="ECO:0007669"/>
    <property type="project" value="TreeGrafter"/>
</dbReference>
<proteinExistence type="predicted"/>
<dbReference type="InterPro" id="IPR016035">
    <property type="entry name" value="Acyl_Trfase/lysoPLipase"/>
</dbReference>
<dbReference type="SMART" id="SM00827">
    <property type="entry name" value="PKS_AT"/>
    <property type="match status" value="1"/>
</dbReference>
<reference evidence="2" key="1">
    <citation type="journal article" date="2021" name="Microorganisms">
        <title>Acidisoma silvae sp. nov. and Acidisomacellulosilytica sp. nov., Two Acidophilic Bacteria Isolated from Decaying Wood, Hydrolyzing Cellulose and Producing Poly-3-hydroxybutyrate.</title>
        <authorList>
            <person name="Mieszkin S."/>
            <person name="Pouder E."/>
            <person name="Uroz S."/>
            <person name="Simon-Colin C."/>
            <person name="Alain K."/>
        </authorList>
    </citation>
    <scope>NUCLEOTIDE SEQUENCE</scope>
    <source>
        <strain evidence="2">HW T2.11</strain>
    </source>
</reference>
<organism evidence="2 3">
    <name type="scientific">Acidisoma silvae</name>
    <dbReference type="NCBI Taxonomy" id="2802396"/>
    <lineage>
        <taxon>Bacteria</taxon>
        <taxon>Pseudomonadati</taxon>
        <taxon>Pseudomonadota</taxon>
        <taxon>Alphaproteobacteria</taxon>
        <taxon>Acetobacterales</taxon>
        <taxon>Acidocellaceae</taxon>
        <taxon>Acidisoma</taxon>
    </lineage>
</organism>
<accession>A0A964E0G1</accession>
<dbReference type="Gene3D" id="3.40.366.10">
    <property type="entry name" value="Malonyl-Coenzyme A Acyl Carrier Protein, domain 2"/>
    <property type="match status" value="1"/>
</dbReference>
<dbReference type="Proteomes" id="UP000708298">
    <property type="component" value="Unassembled WGS sequence"/>
</dbReference>
<dbReference type="GO" id="GO:0006633">
    <property type="term" value="P:fatty acid biosynthetic process"/>
    <property type="evidence" value="ECO:0007669"/>
    <property type="project" value="TreeGrafter"/>
</dbReference>
<dbReference type="SUPFAM" id="SSF52151">
    <property type="entry name" value="FabD/lysophospholipase-like"/>
    <property type="match status" value="1"/>
</dbReference>
<dbReference type="Gene3D" id="3.30.70.250">
    <property type="entry name" value="Malonyl-CoA ACP transacylase, ACP-binding"/>
    <property type="match status" value="1"/>
</dbReference>
<keyword evidence="3" id="KW-1185">Reference proteome</keyword>
<evidence type="ECO:0000313" key="2">
    <source>
        <dbReference type="EMBL" id="MCB8877124.1"/>
    </source>
</evidence>
<gene>
    <name evidence="2" type="ORF">ASILVAE211_18155</name>
</gene>
<evidence type="ECO:0000259" key="1">
    <source>
        <dbReference type="SMART" id="SM00827"/>
    </source>
</evidence>